<proteinExistence type="predicted"/>
<evidence type="ECO:0000313" key="3">
    <source>
        <dbReference type="Proteomes" id="UP000516028"/>
    </source>
</evidence>
<dbReference type="KEGG" id="daer:H9K75_09350"/>
<dbReference type="AlphaFoldDB" id="A0A7H0GP09"/>
<dbReference type="InterPro" id="IPR043746">
    <property type="entry name" value="DUF5691"/>
</dbReference>
<keyword evidence="3" id="KW-1185">Reference proteome</keyword>
<evidence type="ECO:0000313" key="2">
    <source>
        <dbReference type="EMBL" id="QNP50025.1"/>
    </source>
</evidence>
<dbReference type="Proteomes" id="UP000516028">
    <property type="component" value="Chromosome"/>
</dbReference>
<protein>
    <submittedName>
        <fullName evidence="2">Uncharacterized protein</fullName>
    </submittedName>
</protein>
<dbReference type="EMBL" id="CP060783">
    <property type="protein sequence ID" value="QNP50025.1"/>
    <property type="molecule type" value="Genomic_DNA"/>
</dbReference>
<feature type="compositionally biased region" description="Low complexity" evidence="1">
    <location>
        <begin position="184"/>
        <end position="193"/>
    </location>
</feature>
<evidence type="ECO:0000256" key="1">
    <source>
        <dbReference type="SAM" id="MobiDB-lite"/>
    </source>
</evidence>
<sequence>MSEEMRLDEQALMQQALVGTQRLEAFDPQWPDALLALLRDANEAAPAPKGAHRASVQLLRAAGAAGLLGRAGHLPAACGTAPDLSVAPDDALAAPTDASVIEALSAALREGSADLICQSWNLLARAGLRLPFTLLPAALDAGARSTALREDLLAVLGHAACGSLSRIPRGNMRRARTSRPIPRSSGSKVRSSSAWPCCATSARGVRRQRANASKPRSRSLARRSVWRCSKC</sequence>
<feature type="region of interest" description="Disordered" evidence="1">
    <location>
        <begin position="172"/>
        <end position="195"/>
    </location>
</feature>
<dbReference type="Pfam" id="PF18944">
    <property type="entry name" value="DUF5691"/>
    <property type="match status" value="1"/>
</dbReference>
<organism evidence="2 3">
    <name type="scientific">Diaphorobacter aerolatus</name>
    <dbReference type="NCBI Taxonomy" id="1288495"/>
    <lineage>
        <taxon>Bacteria</taxon>
        <taxon>Pseudomonadati</taxon>
        <taxon>Pseudomonadota</taxon>
        <taxon>Betaproteobacteria</taxon>
        <taxon>Burkholderiales</taxon>
        <taxon>Comamonadaceae</taxon>
        <taxon>Diaphorobacter</taxon>
    </lineage>
</organism>
<reference evidence="2 3" key="1">
    <citation type="submission" date="2020-08" db="EMBL/GenBank/DDBJ databases">
        <title>Genome sequence of Diaphorobacter aerolatus KACC 16536T.</title>
        <authorList>
            <person name="Hyun D.-W."/>
            <person name="Bae J.-W."/>
        </authorList>
    </citation>
    <scope>NUCLEOTIDE SEQUENCE [LARGE SCALE GENOMIC DNA]</scope>
    <source>
        <strain evidence="2 3">KACC 16536</strain>
    </source>
</reference>
<gene>
    <name evidence="2" type="ORF">H9K75_09350</name>
</gene>
<accession>A0A7H0GP09</accession>
<name>A0A7H0GP09_9BURK</name>